<dbReference type="GO" id="GO:0033765">
    <property type="term" value="F:steroid dehydrogenase activity, acting on the CH-CH group of donors"/>
    <property type="evidence" value="ECO:0007669"/>
    <property type="project" value="UniProtKB-ARBA"/>
</dbReference>
<gene>
    <name evidence="7" type="ORF">C1850_03215</name>
</gene>
<evidence type="ECO:0000256" key="5">
    <source>
        <dbReference type="SAM" id="SignalP"/>
    </source>
</evidence>
<organism evidence="7 8">
    <name type="scientific">Adlercreutzia equolifaciens subsp. celatus</name>
    <dbReference type="NCBI Taxonomy" id="394340"/>
    <lineage>
        <taxon>Bacteria</taxon>
        <taxon>Bacillati</taxon>
        <taxon>Actinomycetota</taxon>
        <taxon>Coriobacteriia</taxon>
        <taxon>Eggerthellales</taxon>
        <taxon>Eggerthellaceae</taxon>
        <taxon>Adlercreutzia</taxon>
    </lineage>
</organism>
<sequence>MRSINLSRRSFLSGAAAASALGVMALSGCAPQAEPAKEVAETGTAPKEVVETIDTDLLIVGLGGSGLACAVQAALDDTNCLVIEKNAESGGNALGVEGMFAINSSMQKAAGIEEITPAEVIAAQMEMLQYRPNGAEWVEFCESSAANIDWCLEQGVEYNGTVDNYYTGLLHTFHWFKEGSCSKGYVPQMTKRAEELGVEVRYNTTANELILDDSGAVCGLYAIGQDGEILINAKAVILATGGFCGNPDIIKRQGWNTDDMVCLGLNGTGDGFNMATAVGAIDDLANASQSICPTIPAFPVTDYKADPYNPINGLGGIATGGPIMWVNETGDRFVREDTTSVMAPSSASIATKRNAATYCVFDQNIYDTFFGTTPEAQAMFEESITSDNGYSLYSSNDLADLAQHFDMDPENFKNAVARYNESCKAGADKDFLKDPSLLIPVEQPPFYIGRMSYVFYFATGGLKVDKFQRVWDIDKQPIPGLYAIGNEGNNHYASVYTINIPGTAFGHQVNSGRVAAQQAAKYINS</sequence>
<name>A0A369P447_9ACTN</name>
<dbReference type="Pfam" id="PF00890">
    <property type="entry name" value="FAD_binding_2"/>
    <property type="match status" value="1"/>
</dbReference>
<dbReference type="RefSeq" id="WP_114548579.1">
    <property type="nucleotide sequence ID" value="NZ_DBGDPA010000045.1"/>
</dbReference>
<protein>
    <submittedName>
        <fullName evidence="7">FAD-binding dehydrogenase</fullName>
    </submittedName>
</protein>
<feature type="chain" id="PRO_5039694669" evidence="5">
    <location>
        <begin position="26"/>
        <end position="525"/>
    </location>
</feature>
<dbReference type="Gene3D" id="3.90.700.10">
    <property type="entry name" value="Succinate dehydrogenase/fumarate reductase flavoprotein, catalytic domain"/>
    <property type="match status" value="1"/>
</dbReference>
<dbReference type="InterPro" id="IPR036188">
    <property type="entry name" value="FAD/NAD-bd_sf"/>
</dbReference>
<keyword evidence="3" id="KW-0274">FAD</keyword>
<dbReference type="Proteomes" id="UP000253805">
    <property type="component" value="Unassembled WGS sequence"/>
</dbReference>
<evidence type="ECO:0000256" key="2">
    <source>
        <dbReference type="ARBA" id="ARBA00022630"/>
    </source>
</evidence>
<feature type="signal peptide" evidence="5">
    <location>
        <begin position="1"/>
        <end position="25"/>
    </location>
</feature>
<feature type="domain" description="FAD-dependent oxidoreductase 2 FAD-binding" evidence="6">
    <location>
        <begin position="56"/>
        <end position="493"/>
    </location>
</feature>
<keyword evidence="2" id="KW-0285">Flavoprotein</keyword>
<evidence type="ECO:0000256" key="1">
    <source>
        <dbReference type="ARBA" id="ARBA00001974"/>
    </source>
</evidence>
<dbReference type="SUPFAM" id="SSF51905">
    <property type="entry name" value="FAD/NAD(P)-binding domain"/>
    <property type="match status" value="1"/>
</dbReference>
<dbReference type="InterPro" id="IPR006311">
    <property type="entry name" value="TAT_signal"/>
</dbReference>
<dbReference type="SUPFAM" id="SSF56425">
    <property type="entry name" value="Succinate dehydrogenase/fumarate reductase flavoprotein, catalytic domain"/>
    <property type="match status" value="1"/>
</dbReference>
<proteinExistence type="predicted"/>
<dbReference type="InterPro" id="IPR003953">
    <property type="entry name" value="FAD-dep_OxRdtase_2_FAD-bd"/>
</dbReference>
<dbReference type="NCBIfam" id="TIGR01409">
    <property type="entry name" value="TAT_signal_seq"/>
    <property type="match status" value="1"/>
</dbReference>
<evidence type="ECO:0000256" key="4">
    <source>
        <dbReference type="ARBA" id="ARBA00023002"/>
    </source>
</evidence>
<dbReference type="InterPro" id="IPR050315">
    <property type="entry name" value="FAD-oxidoreductase_2"/>
</dbReference>
<dbReference type="PROSITE" id="PS51257">
    <property type="entry name" value="PROKAR_LIPOPROTEIN"/>
    <property type="match status" value="1"/>
</dbReference>
<keyword evidence="5" id="KW-0732">Signal</keyword>
<dbReference type="PANTHER" id="PTHR43400">
    <property type="entry name" value="FUMARATE REDUCTASE"/>
    <property type="match status" value="1"/>
</dbReference>
<dbReference type="InterPro" id="IPR027477">
    <property type="entry name" value="Succ_DH/fumarate_Rdtase_cat_sf"/>
</dbReference>
<keyword evidence="4" id="KW-0560">Oxidoreductase</keyword>
<evidence type="ECO:0000313" key="8">
    <source>
        <dbReference type="Proteomes" id="UP000253805"/>
    </source>
</evidence>
<dbReference type="AlphaFoldDB" id="A0A369P447"/>
<dbReference type="EMBL" id="PPUT01000005">
    <property type="protein sequence ID" value="RDC46015.1"/>
    <property type="molecule type" value="Genomic_DNA"/>
</dbReference>
<comment type="caution">
    <text evidence="7">The sequence shown here is derived from an EMBL/GenBank/DDBJ whole genome shotgun (WGS) entry which is preliminary data.</text>
</comment>
<evidence type="ECO:0000256" key="3">
    <source>
        <dbReference type="ARBA" id="ARBA00022827"/>
    </source>
</evidence>
<dbReference type="PANTHER" id="PTHR43400:SF7">
    <property type="entry name" value="FAD-DEPENDENT OXIDOREDUCTASE 2 FAD BINDING DOMAIN-CONTAINING PROTEIN"/>
    <property type="match status" value="1"/>
</dbReference>
<reference evidence="7 8" key="1">
    <citation type="journal article" date="2018" name="Elife">
        <title>Discovery and characterization of a prevalent human gut bacterial enzyme sufficient for the inactivation of a family of plant toxins.</title>
        <authorList>
            <person name="Koppel N."/>
            <person name="Bisanz J.E."/>
            <person name="Pandelia M.E."/>
            <person name="Turnbaugh P.J."/>
            <person name="Balskus E.P."/>
        </authorList>
    </citation>
    <scope>NUCLEOTIDE SEQUENCE [LARGE SCALE GENOMIC DNA]</scope>
    <source>
        <strain evidence="7 8">OB21 GAM 11</strain>
    </source>
</reference>
<comment type="cofactor">
    <cofactor evidence="1">
        <name>FAD</name>
        <dbReference type="ChEBI" id="CHEBI:57692"/>
    </cofactor>
</comment>
<dbReference type="Gene3D" id="3.50.50.60">
    <property type="entry name" value="FAD/NAD(P)-binding domain"/>
    <property type="match status" value="3"/>
</dbReference>
<evidence type="ECO:0000313" key="7">
    <source>
        <dbReference type="EMBL" id="RDC46015.1"/>
    </source>
</evidence>
<dbReference type="InterPro" id="IPR019546">
    <property type="entry name" value="TAT_signal_bac_arc"/>
</dbReference>
<dbReference type="PROSITE" id="PS51318">
    <property type="entry name" value="TAT"/>
    <property type="match status" value="1"/>
</dbReference>
<accession>A0A369P447</accession>
<evidence type="ECO:0000259" key="6">
    <source>
        <dbReference type="Pfam" id="PF00890"/>
    </source>
</evidence>